<dbReference type="PANTHER" id="PTHR39465:SF1">
    <property type="entry name" value="DNA LIGASE D 3'-PHOSPHOESTERASE DOMAIN-CONTAINING PROTEIN"/>
    <property type="match status" value="1"/>
</dbReference>
<dbReference type="AlphaFoldDB" id="A0A1I0XJF9"/>
<dbReference type="GO" id="GO:0006281">
    <property type="term" value="P:DNA repair"/>
    <property type="evidence" value="ECO:0007669"/>
    <property type="project" value="InterPro"/>
</dbReference>
<keyword evidence="2" id="KW-0436">Ligase</keyword>
<dbReference type="Gene3D" id="3.30.470.30">
    <property type="entry name" value="DNA ligase/mRNA capping enzyme"/>
    <property type="match status" value="1"/>
</dbReference>
<dbReference type="SUPFAM" id="SSF56091">
    <property type="entry name" value="DNA ligase/mRNA capping enzyme, catalytic domain"/>
    <property type="match status" value="1"/>
</dbReference>
<evidence type="ECO:0000256" key="3">
    <source>
        <dbReference type="ARBA" id="ARBA00034003"/>
    </source>
</evidence>
<feature type="region of interest" description="Disordered" evidence="4">
    <location>
        <begin position="1"/>
        <end position="29"/>
    </location>
</feature>
<name>A0A1I0XJF9_9PSEU</name>
<dbReference type="PROSITE" id="PS50160">
    <property type="entry name" value="DNA_LIGASE_A3"/>
    <property type="match status" value="1"/>
</dbReference>
<dbReference type="Proteomes" id="UP000243799">
    <property type="component" value="Unassembled WGS sequence"/>
</dbReference>
<dbReference type="InterPro" id="IPR014144">
    <property type="entry name" value="LigD_PE_domain"/>
</dbReference>
<evidence type="ECO:0000256" key="1">
    <source>
        <dbReference type="ARBA" id="ARBA00012727"/>
    </source>
</evidence>
<dbReference type="InterPro" id="IPR012309">
    <property type="entry name" value="DNA_ligase_ATP-dep_C"/>
</dbReference>
<reference evidence="7" key="1">
    <citation type="submission" date="2016-10" db="EMBL/GenBank/DDBJ databases">
        <authorList>
            <person name="Varghese N."/>
            <person name="Submissions S."/>
        </authorList>
    </citation>
    <scope>NUCLEOTIDE SEQUENCE [LARGE SCALE GENOMIC DNA]</scope>
    <source>
        <strain evidence="7">CGMCC 4.3568</strain>
    </source>
</reference>
<dbReference type="GO" id="GO:0005524">
    <property type="term" value="F:ATP binding"/>
    <property type="evidence" value="ECO:0007669"/>
    <property type="project" value="InterPro"/>
</dbReference>
<protein>
    <recommendedName>
        <fullName evidence="1">DNA ligase (ATP)</fullName>
        <ecNumber evidence="1">6.5.1.1</ecNumber>
    </recommendedName>
</protein>
<dbReference type="EC" id="6.5.1.1" evidence="1"/>
<organism evidence="6 7">
    <name type="scientific">Amycolatopsis marina</name>
    <dbReference type="NCBI Taxonomy" id="490629"/>
    <lineage>
        <taxon>Bacteria</taxon>
        <taxon>Bacillati</taxon>
        <taxon>Actinomycetota</taxon>
        <taxon>Actinomycetes</taxon>
        <taxon>Pseudonocardiales</taxon>
        <taxon>Pseudonocardiaceae</taxon>
        <taxon>Amycolatopsis</taxon>
    </lineage>
</organism>
<sequence>MAGLDEYRRKRDSRRTPEPVPDADELPRGNDDVFVIQEHHARRLHWDVRLERDGVLVSYAVPKGLPPEPGTPRLAVHTEDHPLEYASFEGEIPAGEYGGGKMLIWDNGRYETLHWSPHKVEVVLHGRRARGRYVFVQQHGTESDRNWLVRRVDPAEREWASLPGFLPPMRARAGALPPTGEDGDWAYEFAWQGQRTIARAQGGRVQLFDEAGSDVTRIFPELRGMGEELGATEALLDGEIVVLDQGVPSQEGLDRRQQAGDTRQAHRLKARLPAVYLAFDVLHLDGRSCLELPYLERRKLLTGLRLAGPSWQTPEHYVGDGGSVVRAGRANGLSGVVTKRVDGPYLPGRKSPDWTVVAGVRVQEVVIGGWQAGEGNRSSSFGSLLLGVPHGDALRYVGSVGTGFDAETLRSLAGRLRRLERKRSPFHSPPSGKDRNVHWVRPEIVGEVVFRDWTKAGWLRSPRWRGLRPNREASEVELDG</sequence>
<dbReference type="NCBIfam" id="TIGR02777">
    <property type="entry name" value="LigD_PE_dom"/>
    <property type="match status" value="1"/>
</dbReference>
<dbReference type="Pfam" id="PF01068">
    <property type="entry name" value="DNA_ligase_A_M"/>
    <property type="match status" value="1"/>
</dbReference>
<proteinExistence type="predicted"/>
<dbReference type="Pfam" id="PF13298">
    <property type="entry name" value="LigD_N"/>
    <property type="match status" value="1"/>
</dbReference>
<dbReference type="GO" id="GO:0003910">
    <property type="term" value="F:DNA ligase (ATP) activity"/>
    <property type="evidence" value="ECO:0007669"/>
    <property type="project" value="UniProtKB-EC"/>
</dbReference>
<accession>A0A1I0XJF9</accession>
<dbReference type="OrthoDB" id="9802472at2"/>
<gene>
    <name evidence="6" type="ORF">SAMN05216266_103228</name>
</gene>
<dbReference type="EMBL" id="FOKG01000003">
    <property type="protein sequence ID" value="SFB00566.1"/>
    <property type="molecule type" value="Genomic_DNA"/>
</dbReference>
<evidence type="ECO:0000256" key="2">
    <source>
        <dbReference type="ARBA" id="ARBA00022598"/>
    </source>
</evidence>
<feature type="domain" description="ATP-dependent DNA ligase family profile" evidence="5">
    <location>
        <begin position="276"/>
        <end position="390"/>
    </location>
</feature>
<comment type="catalytic activity">
    <reaction evidence="3">
        <text>ATP + (deoxyribonucleotide)n-3'-hydroxyl + 5'-phospho-(deoxyribonucleotide)m = (deoxyribonucleotide)n+m + AMP + diphosphate.</text>
        <dbReference type="EC" id="6.5.1.1"/>
    </reaction>
</comment>
<evidence type="ECO:0000259" key="5">
    <source>
        <dbReference type="PROSITE" id="PS50160"/>
    </source>
</evidence>
<evidence type="ECO:0000256" key="4">
    <source>
        <dbReference type="SAM" id="MobiDB-lite"/>
    </source>
</evidence>
<evidence type="ECO:0000313" key="7">
    <source>
        <dbReference type="Proteomes" id="UP000243799"/>
    </source>
</evidence>
<dbReference type="Pfam" id="PF04679">
    <property type="entry name" value="DNA_ligase_A_C"/>
    <property type="match status" value="1"/>
</dbReference>
<dbReference type="CDD" id="cd07971">
    <property type="entry name" value="OBF_DNA_ligase_LigD"/>
    <property type="match status" value="1"/>
</dbReference>
<dbReference type="NCBIfam" id="TIGR02779">
    <property type="entry name" value="NHEJ_ligase_lig"/>
    <property type="match status" value="1"/>
</dbReference>
<feature type="compositionally biased region" description="Basic and acidic residues" evidence="4">
    <location>
        <begin position="1"/>
        <end position="17"/>
    </location>
</feature>
<dbReference type="RefSeq" id="WP_091671371.1">
    <property type="nucleotide sequence ID" value="NZ_FOKG01000003.1"/>
</dbReference>
<dbReference type="STRING" id="490629.SAMN05216266_103228"/>
<dbReference type="InterPro" id="IPR012310">
    <property type="entry name" value="DNA_ligase_ATP-dep_cent"/>
</dbReference>
<dbReference type="SUPFAM" id="SSF50249">
    <property type="entry name" value="Nucleic acid-binding proteins"/>
    <property type="match status" value="1"/>
</dbReference>
<dbReference type="Gene3D" id="2.40.50.140">
    <property type="entry name" value="Nucleic acid-binding proteins"/>
    <property type="match status" value="1"/>
</dbReference>
<dbReference type="InterPro" id="IPR014146">
    <property type="entry name" value="LigD_ligase_dom"/>
</dbReference>
<evidence type="ECO:0000313" key="6">
    <source>
        <dbReference type="EMBL" id="SFB00566.1"/>
    </source>
</evidence>
<dbReference type="CDD" id="cd07906">
    <property type="entry name" value="Adenylation_DNA_ligase_LigD_LigC"/>
    <property type="match status" value="1"/>
</dbReference>
<dbReference type="GO" id="GO:0006310">
    <property type="term" value="P:DNA recombination"/>
    <property type="evidence" value="ECO:0007669"/>
    <property type="project" value="InterPro"/>
</dbReference>
<dbReference type="Gene3D" id="3.30.1490.70">
    <property type="match status" value="1"/>
</dbReference>
<keyword evidence="7" id="KW-1185">Reference proteome</keyword>
<dbReference type="PANTHER" id="PTHR39465">
    <property type="entry name" value="DNA LIGASE D, 3'-PHOSPHOESTERASE DOMAIN"/>
    <property type="match status" value="1"/>
</dbReference>
<dbReference type="InterPro" id="IPR012340">
    <property type="entry name" value="NA-bd_OB-fold"/>
</dbReference>